<evidence type="ECO:0000313" key="1">
    <source>
        <dbReference type="EMBL" id="KAK6988548.1"/>
    </source>
</evidence>
<protein>
    <recommendedName>
        <fullName evidence="3">Reverse transcriptase zinc-binding domain-containing protein</fullName>
    </recommendedName>
</protein>
<dbReference type="Proteomes" id="UP001362999">
    <property type="component" value="Unassembled WGS sequence"/>
</dbReference>
<dbReference type="AlphaFoldDB" id="A0AAV9ZQR8"/>
<proteinExistence type="predicted"/>
<comment type="caution">
    <text evidence="1">The sequence shown here is derived from an EMBL/GenBank/DDBJ whole genome shotgun (WGS) entry which is preliminary data.</text>
</comment>
<evidence type="ECO:0000313" key="2">
    <source>
        <dbReference type="Proteomes" id="UP001362999"/>
    </source>
</evidence>
<dbReference type="EMBL" id="JAWWNJ010000122">
    <property type="protein sequence ID" value="KAK6988548.1"/>
    <property type="molecule type" value="Genomic_DNA"/>
</dbReference>
<keyword evidence="2" id="KW-1185">Reference proteome</keyword>
<organism evidence="1 2">
    <name type="scientific">Favolaschia claudopus</name>
    <dbReference type="NCBI Taxonomy" id="2862362"/>
    <lineage>
        <taxon>Eukaryota</taxon>
        <taxon>Fungi</taxon>
        <taxon>Dikarya</taxon>
        <taxon>Basidiomycota</taxon>
        <taxon>Agaricomycotina</taxon>
        <taxon>Agaricomycetes</taxon>
        <taxon>Agaricomycetidae</taxon>
        <taxon>Agaricales</taxon>
        <taxon>Marasmiineae</taxon>
        <taxon>Mycenaceae</taxon>
        <taxon>Favolaschia</taxon>
    </lineage>
</organism>
<gene>
    <name evidence="1" type="ORF">R3P38DRAFT_3332043</name>
</gene>
<reference evidence="1 2" key="1">
    <citation type="journal article" date="2024" name="J Genomics">
        <title>Draft genome sequencing and assembly of Favolaschia claudopus CIRM-BRFM 2984 isolated from oak limbs.</title>
        <authorList>
            <person name="Navarro D."/>
            <person name="Drula E."/>
            <person name="Chaduli D."/>
            <person name="Cazenave R."/>
            <person name="Ahrendt S."/>
            <person name="Wang J."/>
            <person name="Lipzen A."/>
            <person name="Daum C."/>
            <person name="Barry K."/>
            <person name="Grigoriev I.V."/>
            <person name="Favel A."/>
            <person name="Rosso M.N."/>
            <person name="Martin F."/>
        </authorList>
    </citation>
    <scope>NUCLEOTIDE SEQUENCE [LARGE SCALE GENOMIC DNA]</scope>
    <source>
        <strain evidence="1 2">CIRM-BRFM 2984</strain>
    </source>
</reference>
<sequence length="239" mass="26785">MNYFSKSCLHRQSVLRDLPFATPTLPPLAGLTSAILDQLQKQLIIAMKQWVIDSVEGMETGAPRRIPLCQRHYLSAVTVSDHRLALTRLLCGSFYFRGLRSNPEIHPTASLLCRKCSGALETPGHVFLQCRDVQTVAARDVLRDSLMQGFAVTLRTSASAADAHRLLQELIFNVDTVVPVARFIYKVVRAWRFFGRRLPTMVSELAPDTDDEADLWDFETATEDGSDLEMGGMDMEIDI</sequence>
<name>A0AAV9ZQR8_9AGAR</name>
<evidence type="ECO:0008006" key="3">
    <source>
        <dbReference type="Google" id="ProtNLM"/>
    </source>
</evidence>
<accession>A0AAV9ZQR8</accession>